<dbReference type="Proteomes" id="UP000472320">
    <property type="component" value="Unassembled WGS sequence"/>
</dbReference>
<keyword evidence="3 5" id="KW-0418">Kinase</keyword>
<dbReference type="NCBIfam" id="TIGR03709">
    <property type="entry name" value="PPK2_rel_1"/>
    <property type="match status" value="1"/>
</dbReference>
<gene>
    <name evidence="5" type="ORF">GM658_03730</name>
</gene>
<sequence length="262" mass="30509">MKAIDQFRAKPSLKLRDKDAKADAKPDQDALDKVLDDISDLQEMLYAERKRKLLIVLQGTDTSGKDGTVRHLFSSINPMGLHATGFRAPTEIEAAHDFLWRIHREVPKAGEIGVFNRSHYEDVLITRVVGMITPAECKRRYAQIRDFERMLAESGTTIVKFFLHISKDEQRERLQARVDDPHKHWKFDPEDLKQRELWKDYQKAYSDAITATNADHAPWYVIPADSKRYRNEAVARVLLETLRGMRLDWPPPDKRLHKLKVR</sequence>
<evidence type="ECO:0000256" key="1">
    <source>
        <dbReference type="ARBA" id="ARBA00009924"/>
    </source>
</evidence>
<evidence type="ECO:0000256" key="2">
    <source>
        <dbReference type="ARBA" id="ARBA00022679"/>
    </source>
</evidence>
<reference evidence="5 6" key="1">
    <citation type="submission" date="2019-11" db="EMBL/GenBank/DDBJ databases">
        <title>Type strains purchased from KCTC, JCM and DSMZ.</title>
        <authorList>
            <person name="Lu H."/>
        </authorList>
    </citation>
    <scope>NUCLEOTIDE SEQUENCE [LARGE SCALE GENOMIC DNA]</scope>
    <source>
        <strain evidence="5 6">JCM 31587</strain>
    </source>
</reference>
<dbReference type="InterPro" id="IPR022488">
    <property type="entry name" value="PPK2-related"/>
</dbReference>
<evidence type="ECO:0000259" key="4">
    <source>
        <dbReference type="Pfam" id="PF03976"/>
    </source>
</evidence>
<dbReference type="Pfam" id="PF03976">
    <property type="entry name" value="PPK2"/>
    <property type="match status" value="1"/>
</dbReference>
<organism evidence="5 6">
    <name type="scientific">Massilia eburnea</name>
    <dbReference type="NCBI Taxonomy" id="1776165"/>
    <lineage>
        <taxon>Bacteria</taxon>
        <taxon>Pseudomonadati</taxon>
        <taxon>Pseudomonadota</taxon>
        <taxon>Betaproteobacteria</taxon>
        <taxon>Burkholderiales</taxon>
        <taxon>Oxalobacteraceae</taxon>
        <taxon>Telluria group</taxon>
        <taxon>Massilia</taxon>
    </lineage>
</organism>
<dbReference type="RefSeq" id="WP_155452657.1">
    <property type="nucleotide sequence ID" value="NZ_WNKX01000002.1"/>
</dbReference>
<dbReference type="PANTHER" id="PTHR34383:SF3">
    <property type="entry name" value="POLYPHOSPHATE:AMP PHOSPHOTRANSFERASE"/>
    <property type="match status" value="1"/>
</dbReference>
<dbReference type="EMBL" id="WNKX01000002">
    <property type="protein sequence ID" value="MTW09702.1"/>
    <property type="molecule type" value="Genomic_DNA"/>
</dbReference>
<evidence type="ECO:0000313" key="5">
    <source>
        <dbReference type="EMBL" id="MTW09702.1"/>
    </source>
</evidence>
<comment type="caution">
    <text evidence="5">The sequence shown here is derived from an EMBL/GenBank/DDBJ whole genome shotgun (WGS) entry which is preliminary data.</text>
</comment>
<dbReference type="SUPFAM" id="SSF52540">
    <property type="entry name" value="P-loop containing nucleoside triphosphate hydrolases"/>
    <property type="match status" value="1"/>
</dbReference>
<dbReference type="InterPro" id="IPR027417">
    <property type="entry name" value="P-loop_NTPase"/>
</dbReference>
<dbReference type="GO" id="GO:0006797">
    <property type="term" value="P:polyphosphate metabolic process"/>
    <property type="evidence" value="ECO:0007669"/>
    <property type="project" value="InterPro"/>
</dbReference>
<keyword evidence="6" id="KW-1185">Reference proteome</keyword>
<evidence type="ECO:0000313" key="6">
    <source>
        <dbReference type="Proteomes" id="UP000472320"/>
    </source>
</evidence>
<feature type="domain" description="Polyphosphate kinase-2-related" evidence="4">
    <location>
        <begin position="25"/>
        <end position="245"/>
    </location>
</feature>
<dbReference type="AlphaFoldDB" id="A0A6L6QB67"/>
<dbReference type="InterPro" id="IPR022300">
    <property type="entry name" value="PPK2-rel_1"/>
</dbReference>
<dbReference type="GO" id="GO:0008976">
    <property type="term" value="F:polyphosphate kinase activity"/>
    <property type="evidence" value="ECO:0007669"/>
    <property type="project" value="InterPro"/>
</dbReference>
<evidence type="ECO:0000256" key="3">
    <source>
        <dbReference type="ARBA" id="ARBA00022777"/>
    </source>
</evidence>
<protein>
    <submittedName>
        <fullName evidence="5">Polyphosphate kinase 2 family protein</fullName>
    </submittedName>
</protein>
<dbReference type="OrthoDB" id="9775224at2"/>
<dbReference type="Gene3D" id="3.40.50.300">
    <property type="entry name" value="P-loop containing nucleotide triphosphate hydrolases"/>
    <property type="match status" value="1"/>
</dbReference>
<dbReference type="InterPro" id="IPR016898">
    <property type="entry name" value="Polyphosphate_phosphotransfera"/>
</dbReference>
<dbReference type="PANTHER" id="PTHR34383">
    <property type="entry name" value="POLYPHOSPHATE:AMP PHOSPHOTRANSFERASE-RELATED"/>
    <property type="match status" value="1"/>
</dbReference>
<proteinExistence type="inferred from homology"/>
<keyword evidence="2" id="KW-0808">Transferase</keyword>
<accession>A0A6L6QB67</accession>
<dbReference type="PIRSF" id="PIRSF028756">
    <property type="entry name" value="PPK2_prd"/>
    <property type="match status" value="1"/>
</dbReference>
<name>A0A6L6QB67_9BURK</name>
<comment type="similarity">
    <text evidence="1">Belongs to the polyphosphate kinase 2 (PPK2) family. Class I subfamily.</text>
</comment>